<dbReference type="OrthoDB" id="9814303at2"/>
<dbReference type="InterPro" id="IPR011701">
    <property type="entry name" value="MFS"/>
</dbReference>
<keyword evidence="7 8" id="KW-0472">Membrane</keyword>
<feature type="transmembrane region" description="Helical" evidence="8">
    <location>
        <begin position="255"/>
        <end position="272"/>
    </location>
</feature>
<dbReference type="InterPro" id="IPR020846">
    <property type="entry name" value="MFS_dom"/>
</dbReference>
<dbReference type="CDD" id="cd17320">
    <property type="entry name" value="MFS_MdfA_MDR_like"/>
    <property type="match status" value="1"/>
</dbReference>
<dbReference type="Proteomes" id="UP000272412">
    <property type="component" value="Unassembled WGS sequence"/>
</dbReference>
<keyword evidence="11" id="KW-1185">Reference proteome</keyword>
<organism evidence="10 11">
    <name type="scientific">Neisseria weixii</name>
    <dbReference type="NCBI Taxonomy" id="1853276"/>
    <lineage>
        <taxon>Bacteria</taxon>
        <taxon>Pseudomonadati</taxon>
        <taxon>Pseudomonadota</taxon>
        <taxon>Betaproteobacteria</taxon>
        <taxon>Neisseriales</taxon>
        <taxon>Neisseriaceae</taxon>
        <taxon>Neisseria</taxon>
    </lineage>
</organism>
<dbReference type="RefSeq" id="WP_123804875.1">
    <property type="nucleotide sequence ID" value="NZ_RPFL01000042.1"/>
</dbReference>
<reference evidence="10 11" key="1">
    <citation type="submission" date="2018-11" db="EMBL/GenBank/DDBJ databases">
        <title>Neisseria weixii sp. nov. isolated from the rectal contents of plateau pika (Ochotona cruzoniae).</title>
        <authorList>
            <person name="Zhang G."/>
        </authorList>
    </citation>
    <scope>NUCLEOTIDE SEQUENCE [LARGE SCALE GENOMIC DNA]</scope>
    <source>
        <strain evidence="10 11">10009</strain>
    </source>
</reference>
<comment type="subcellular location">
    <subcellularLocation>
        <location evidence="8">Cell inner membrane</location>
        <topology evidence="8">Multi-pass membrane protein</topology>
    </subcellularLocation>
    <subcellularLocation>
        <location evidence="1">Cell membrane</location>
        <topology evidence="1">Multi-pass membrane protein</topology>
    </subcellularLocation>
</comment>
<evidence type="ECO:0000313" key="10">
    <source>
        <dbReference type="EMBL" id="RPD83990.1"/>
    </source>
</evidence>
<feature type="transmembrane region" description="Helical" evidence="8">
    <location>
        <begin position="52"/>
        <end position="71"/>
    </location>
</feature>
<feature type="transmembrane region" description="Helical" evidence="8">
    <location>
        <begin position="168"/>
        <end position="188"/>
    </location>
</feature>
<dbReference type="GO" id="GO:0042910">
    <property type="term" value="F:xenobiotic transmembrane transporter activity"/>
    <property type="evidence" value="ECO:0007669"/>
    <property type="project" value="InterPro"/>
</dbReference>
<dbReference type="PANTHER" id="PTHR23502">
    <property type="entry name" value="MAJOR FACILITATOR SUPERFAMILY"/>
    <property type="match status" value="1"/>
</dbReference>
<dbReference type="EMBL" id="RPFL01000042">
    <property type="protein sequence ID" value="RPD83990.1"/>
    <property type="molecule type" value="Genomic_DNA"/>
</dbReference>
<dbReference type="PANTHER" id="PTHR23502:SF132">
    <property type="entry name" value="POLYAMINE TRANSPORTER 2-RELATED"/>
    <property type="match status" value="1"/>
</dbReference>
<comment type="caution">
    <text evidence="10">The sequence shown here is derived from an EMBL/GenBank/DDBJ whole genome shotgun (WGS) entry which is preliminary data.</text>
</comment>
<evidence type="ECO:0000256" key="6">
    <source>
        <dbReference type="ARBA" id="ARBA00022989"/>
    </source>
</evidence>
<keyword evidence="6 8" id="KW-1133">Transmembrane helix</keyword>
<evidence type="ECO:0000256" key="5">
    <source>
        <dbReference type="ARBA" id="ARBA00022692"/>
    </source>
</evidence>
<evidence type="ECO:0000259" key="9">
    <source>
        <dbReference type="PROSITE" id="PS50850"/>
    </source>
</evidence>
<keyword evidence="4" id="KW-1003">Cell membrane</keyword>
<dbReference type="InterPro" id="IPR004812">
    <property type="entry name" value="Efflux_drug-R_Bcr/CmlA"/>
</dbReference>
<evidence type="ECO:0000256" key="1">
    <source>
        <dbReference type="ARBA" id="ARBA00004651"/>
    </source>
</evidence>
<dbReference type="InterPro" id="IPR036259">
    <property type="entry name" value="MFS_trans_sf"/>
</dbReference>
<evidence type="ECO:0000313" key="11">
    <source>
        <dbReference type="Proteomes" id="UP000272412"/>
    </source>
</evidence>
<dbReference type="GO" id="GO:0005886">
    <property type="term" value="C:plasma membrane"/>
    <property type="evidence" value="ECO:0007669"/>
    <property type="project" value="UniProtKB-SubCell"/>
</dbReference>
<dbReference type="FunFam" id="1.20.1720.10:FF:000005">
    <property type="entry name" value="Bcr/CflA family efflux transporter"/>
    <property type="match status" value="1"/>
</dbReference>
<feature type="domain" description="Major facilitator superfamily (MFS) profile" evidence="9">
    <location>
        <begin position="13"/>
        <end position="399"/>
    </location>
</feature>
<dbReference type="NCBIfam" id="TIGR00710">
    <property type="entry name" value="efflux_Bcr_CflA"/>
    <property type="match status" value="1"/>
</dbReference>
<proteinExistence type="inferred from homology"/>
<feature type="transmembrane region" description="Helical" evidence="8">
    <location>
        <begin position="12"/>
        <end position="32"/>
    </location>
</feature>
<evidence type="ECO:0000256" key="7">
    <source>
        <dbReference type="ARBA" id="ARBA00023136"/>
    </source>
</evidence>
<feature type="transmembrane region" description="Helical" evidence="8">
    <location>
        <begin position="349"/>
        <end position="369"/>
    </location>
</feature>
<dbReference type="Pfam" id="PF07690">
    <property type="entry name" value="MFS_1"/>
    <property type="match status" value="1"/>
</dbReference>
<feature type="transmembrane region" description="Helical" evidence="8">
    <location>
        <begin position="137"/>
        <end position="162"/>
    </location>
</feature>
<feature type="transmembrane region" description="Helical" evidence="8">
    <location>
        <begin position="311"/>
        <end position="328"/>
    </location>
</feature>
<dbReference type="SUPFAM" id="SSF103473">
    <property type="entry name" value="MFS general substrate transporter"/>
    <property type="match status" value="1"/>
</dbReference>
<comment type="similarity">
    <text evidence="2 8">Belongs to the major facilitator superfamily. Bcr/CmlA family.</text>
</comment>
<protein>
    <recommendedName>
        <fullName evidence="8">Bcr/CflA family efflux transporter</fullName>
    </recommendedName>
</protein>
<evidence type="ECO:0000256" key="2">
    <source>
        <dbReference type="ARBA" id="ARBA00006236"/>
    </source>
</evidence>
<dbReference type="Gene3D" id="1.20.1720.10">
    <property type="entry name" value="Multidrug resistance protein D"/>
    <property type="match status" value="1"/>
</dbReference>
<feature type="transmembrane region" description="Helical" evidence="8">
    <location>
        <begin position="217"/>
        <end position="235"/>
    </location>
</feature>
<accession>A0A3N4MWB7</accession>
<feature type="transmembrane region" description="Helical" evidence="8">
    <location>
        <begin position="78"/>
        <end position="98"/>
    </location>
</feature>
<dbReference type="AlphaFoldDB" id="A0A3N4MWB7"/>
<feature type="transmembrane region" description="Helical" evidence="8">
    <location>
        <begin position="284"/>
        <end position="305"/>
    </location>
</feature>
<evidence type="ECO:0000256" key="4">
    <source>
        <dbReference type="ARBA" id="ARBA00022475"/>
    </source>
</evidence>
<evidence type="ECO:0000256" key="8">
    <source>
        <dbReference type="RuleBase" id="RU365088"/>
    </source>
</evidence>
<sequence length="411" mass="44926">MTVAKKPLGEKQMAVLMAMLIALMPFSIDAYLPAIPEMAENLGSNIHRIEQSLSMFLFGTAFGQLVGGSVSDIKGRKPVALVGLALYFISVLGLTMISNVEQLLTLRALQAVGAGMTVVVVGALVRDHYDGRKAAQMFALIGIILMIVPLMAPMVGALLQSLGGWRAIFWFLTAYAVLLLVLVTFFLPKPTRTDRISREIFAVAGARFKHVLGNKGAMGYLFFQAFSFASMFAFLTESSFVYMHLYEVSSHGYAWIFGLNIITMALFNRVTAWRLKTGIHPQNILRWGIIIQFAANFLMVLLVWVNGLPPMWALVGCVMVSVGTQGLVSANTQACFMSYFKKESGSANAVLGVCQSVIGAVVGMLATWLHNGTALIMPVMMLMATVCGIVLLWVCSHEAWIENDKNQGEFK</sequence>
<keyword evidence="3 8" id="KW-0813">Transport</keyword>
<keyword evidence="8" id="KW-0997">Cell inner membrane</keyword>
<keyword evidence="5 8" id="KW-0812">Transmembrane</keyword>
<dbReference type="GO" id="GO:1990961">
    <property type="term" value="P:xenobiotic detoxification by transmembrane export across the plasma membrane"/>
    <property type="evidence" value="ECO:0007669"/>
    <property type="project" value="InterPro"/>
</dbReference>
<evidence type="ECO:0000256" key="3">
    <source>
        <dbReference type="ARBA" id="ARBA00022448"/>
    </source>
</evidence>
<gene>
    <name evidence="10" type="ORF">EGK74_11485</name>
</gene>
<name>A0A3N4MWB7_9NEIS</name>
<dbReference type="PROSITE" id="PS50850">
    <property type="entry name" value="MFS"/>
    <property type="match status" value="1"/>
</dbReference>
<feature type="transmembrane region" description="Helical" evidence="8">
    <location>
        <begin position="104"/>
        <end position="125"/>
    </location>
</feature>
<feature type="transmembrane region" description="Helical" evidence="8">
    <location>
        <begin position="375"/>
        <end position="395"/>
    </location>
</feature>